<name>A0A6S6SIG8_9BACT</name>
<feature type="transmembrane region" description="Helical" evidence="13">
    <location>
        <begin position="336"/>
        <end position="356"/>
    </location>
</feature>
<dbReference type="GO" id="GO:0032025">
    <property type="term" value="P:response to cobalt ion"/>
    <property type="evidence" value="ECO:0007669"/>
    <property type="project" value="TreeGrafter"/>
</dbReference>
<accession>A0A6S6SIG8</accession>
<comment type="similarity">
    <text evidence="13">Belongs to the NiCoT transporter (TC 2.A.52) family.</text>
</comment>
<dbReference type="InterPro" id="IPR011541">
    <property type="entry name" value="Ni/Co_transpt_high_affinity"/>
</dbReference>
<evidence type="ECO:0000256" key="5">
    <source>
        <dbReference type="ARBA" id="ARBA00022475"/>
    </source>
</evidence>
<keyword evidence="15" id="KW-0732">Signal</keyword>
<keyword evidence="12" id="KW-0170">Cobalt</keyword>
<dbReference type="GO" id="GO:0046583">
    <property type="term" value="F:monoatomic cation efflux transmembrane transporter activity"/>
    <property type="evidence" value="ECO:0007669"/>
    <property type="project" value="TreeGrafter"/>
</dbReference>
<keyword evidence="11 13" id="KW-0472">Membrane</keyword>
<keyword evidence="7 13" id="KW-0812">Transmembrane</keyword>
<dbReference type="PROSITE" id="PS51257">
    <property type="entry name" value="PROKAR_LIPOPROTEIN"/>
    <property type="match status" value="1"/>
</dbReference>
<proteinExistence type="inferred from homology"/>
<keyword evidence="8 13" id="KW-1133">Transmembrane helix</keyword>
<feature type="compositionally biased region" description="Polar residues" evidence="14">
    <location>
        <begin position="198"/>
        <end position="210"/>
    </location>
</feature>
<dbReference type="GO" id="GO:0005886">
    <property type="term" value="C:plasma membrane"/>
    <property type="evidence" value="ECO:0007669"/>
    <property type="project" value="UniProtKB-SubCell"/>
</dbReference>
<feature type="transmembrane region" description="Helical" evidence="13">
    <location>
        <begin position="470"/>
        <end position="488"/>
    </location>
</feature>
<feature type="transmembrane region" description="Helical" evidence="13">
    <location>
        <begin position="401"/>
        <end position="423"/>
    </location>
</feature>
<keyword evidence="9" id="KW-0406">Ion transport</keyword>
<evidence type="ECO:0000256" key="10">
    <source>
        <dbReference type="ARBA" id="ARBA00023112"/>
    </source>
</evidence>
<evidence type="ECO:0000256" key="7">
    <source>
        <dbReference type="ARBA" id="ARBA00022692"/>
    </source>
</evidence>
<keyword evidence="6" id="KW-0533">Nickel</keyword>
<dbReference type="EMBL" id="CACVAS010000036">
    <property type="protein sequence ID" value="CAA6804836.1"/>
    <property type="molecule type" value="Genomic_DNA"/>
</dbReference>
<evidence type="ECO:0000256" key="12">
    <source>
        <dbReference type="ARBA" id="ARBA00023285"/>
    </source>
</evidence>
<feature type="transmembrane region" description="Helical" evidence="13">
    <location>
        <begin position="257"/>
        <end position="277"/>
    </location>
</feature>
<evidence type="ECO:0000256" key="13">
    <source>
        <dbReference type="RuleBase" id="RU362101"/>
    </source>
</evidence>
<comment type="function">
    <text evidence="1">Efflux system for nickel and cobalt.</text>
</comment>
<comment type="subcellular location">
    <subcellularLocation>
        <location evidence="2 13">Cell membrane</location>
        <topology evidence="2 13">Multi-pass membrane protein</topology>
    </subcellularLocation>
</comment>
<dbReference type="GO" id="GO:0006824">
    <property type="term" value="P:cobalt ion transport"/>
    <property type="evidence" value="ECO:0007669"/>
    <property type="project" value="UniProtKB-KW"/>
</dbReference>
<dbReference type="PROSITE" id="PS00018">
    <property type="entry name" value="EF_HAND_1"/>
    <property type="match status" value="1"/>
</dbReference>
<reference evidence="16" key="1">
    <citation type="submission" date="2020-01" db="EMBL/GenBank/DDBJ databases">
        <authorList>
            <person name="Meier V. D."/>
            <person name="Meier V D."/>
        </authorList>
    </citation>
    <scope>NUCLEOTIDE SEQUENCE</scope>
    <source>
        <strain evidence="16">HLG_WM_MAG_01</strain>
    </source>
</reference>
<dbReference type="GO" id="GO:0015099">
    <property type="term" value="F:nickel cation transmembrane transporter activity"/>
    <property type="evidence" value="ECO:0007669"/>
    <property type="project" value="UniProtKB-UniRule"/>
</dbReference>
<evidence type="ECO:0000313" key="16">
    <source>
        <dbReference type="EMBL" id="CAA6804836.1"/>
    </source>
</evidence>
<protein>
    <recommendedName>
        <fullName evidence="13">Nickel/cobalt efflux system</fullName>
    </recommendedName>
</protein>
<evidence type="ECO:0000256" key="2">
    <source>
        <dbReference type="ARBA" id="ARBA00004651"/>
    </source>
</evidence>
<evidence type="ECO:0000256" key="9">
    <source>
        <dbReference type="ARBA" id="ARBA00023065"/>
    </source>
</evidence>
<evidence type="ECO:0000256" key="4">
    <source>
        <dbReference type="ARBA" id="ARBA00022448"/>
    </source>
</evidence>
<keyword evidence="4 13" id="KW-0813">Transport</keyword>
<feature type="signal peptide" evidence="15">
    <location>
        <begin position="1"/>
        <end position="21"/>
    </location>
</feature>
<evidence type="ECO:0000256" key="15">
    <source>
        <dbReference type="SAM" id="SignalP"/>
    </source>
</evidence>
<feature type="transmembrane region" description="Helical" evidence="13">
    <location>
        <begin position="298"/>
        <end position="324"/>
    </location>
</feature>
<dbReference type="GO" id="GO:0010045">
    <property type="term" value="P:response to nickel cation"/>
    <property type="evidence" value="ECO:0007669"/>
    <property type="project" value="TreeGrafter"/>
</dbReference>
<evidence type="ECO:0000256" key="6">
    <source>
        <dbReference type="ARBA" id="ARBA00022596"/>
    </source>
</evidence>
<evidence type="ECO:0000256" key="14">
    <source>
        <dbReference type="SAM" id="MobiDB-lite"/>
    </source>
</evidence>
<gene>
    <name evidence="16" type="ORF">HELGO_WM2927</name>
</gene>
<dbReference type="Pfam" id="PF03824">
    <property type="entry name" value="NicO"/>
    <property type="match status" value="1"/>
</dbReference>
<dbReference type="PANTHER" id="PTHR40659">
    <property type="entry name" value="NICKEL/COBALT EFFLUX SYSTEM RCNA"/>
    <property type="match status" value="1"/>
</dbReference>
<feature type="transmembrane region" description="Helical" evidence="13">
    <location>
        <begin position="429"/>
        <end position="450"/>
    </location>
</feature>
<feature type="chain" id="PRO_5027655450" description="Nickel/cobalt efflux system" evidence="15">
    <location>
        <begin position="22"/>
        <end position="489"/>
    </location>
</feature>
<dbReference type="InterPro" id="IPR010412">
    <property type="entry name" value="DUF1007"/>
</dbReference>
<evidence type="ECO:0000256" key="1">
    <source>
        <dbReference type="ARBA" id="ARBA00002510"/>
    </source>
</evidence>
<sequence length="489" mass="55360">MHLTKIILFFSLLFHFSYGCATCVFMVPSVEVDAKLHVKEKELHQIDFTWKFSETFTKELIPMYDTNDNQVLDKEELTNILLAKLDYLEPKYMLTTIQYADDNATEALVLHPSFKHFTIEVVDNSLVFTYQAKLQKTLFDNASLSIALADDEGYFTFRIKQLSMSKGDFAYSKNLYLSTVSVLFKDKSLLHEITEPNTVQSTTKKPSVEQNPKENIAPIKEEKEEPLEEPFQKSLLKSSMEKIKSLFESIKDEKNPMTYLFLLFFAFAYGVIHALGPGHGKTLVASYFLSNDRSYSKAFFISLAIGVVHTFSAFVLTLVIYFLVNTLLAQFLDDTVYYTTKISALIIIAIALYLIYKKYLLYKKIEADKKATQLQKFSTSSIHLSTCGCHSCKVDKDSTDIALIISAGIIPCPGTTTLFIFAISTGLYYAGFISALVMSLGMSSVIFISALLSTIVRQKTLHSHEKLKKYLEFVSLLLILILGSVLLFF</sequence>
<dbReference type="AlphaFoldDB" id="A0A6S6SIG8"/>
<keyword evidence="3" id="KW-0171">Cobalt transport</keyword>
<keyword evidence="5" id="KW-1003">Cell membrane</keyword>
<dbReference type="Pfam" id="PF06226">
    <property type="entry name" value="DUF1007"/>
    <property type="match status" value="1"/>
</dbReference>
<evidence type="ECO:0000256" key="8">
    <source>
        <dbReference type="ARBA" id="ARBA00022989"/>
    </source>
</evidence>
<evidence type="ECO:0000256" key="11">
    <source>
        <dbReference type="ARBA" id="ARBA00023136"/>
    </source>
</evidence>
<feature type="region of interest" description="Disordered" evidence="14">
    <location>
        <begin position="198"/>
        <end position="227"/>
    </location>
</feature>
<evidence type="ECO:0000256" key="3">
    <source>
        <dbReference type="ARBA" id="ARBA00022426"/>
    </source>
</evidence>
<organism evidence="16">
    <name type="scientific">uncultured Sulfurovum sp</name>
    <dbReference type="NCBI Taxonomy" id="269237"/>
    <lineage>
        <taxon>Bacteria</taxon>
        <taxon>Pseudomonadati</taxon>
        <taxon>Campylobacterota</taxon>
        <taxon>Epsilonproteobacteria</taxon>
        <taxon>Campylobacterales</taxon>
        <taxon>Sulfurovaceae</taxon>
        <taxon>Sulfurovum</taxon>
        <taxon>environmental samples</taxon>
    </lineage>
</organism>
<dbReference type="PANTHER" id="PTHR40659:SF1">
    <property type="entry name" value="NICKEL_COBALT EFFLUX SYSTEM RCNA"/>
    <property type="match status" value="1"/>
</dbReference>
<dbReference type="InterPro" id="IPR018247">
    <property type="entry name" value="EF_Hand_1_Ca_BS"/>
</dbReference>
<keyword evidence="10" id="KW-0921">Nickel transport</keyword>
<dbReference type="InterPro" id="IPR051224">
    <property type="entry name" value="NiCoT_RcnA"/>
</dbReference>